<sequence length="127" mass="15295">MTGYWNAFGTKRSHIYILWIYDFIFAFIFAVFNWNILAFIVYALLYDIVLFLITKRAFNPCSRLPGFIFKFFGWVLGRFAVGDENPLRRLRDVNDEDHLDYPKYESILHELFPKKQLENLFQKINTH</sequence>
<accession>A0A481ZD23</accession>
<gene>
    <name evidence="2" type="ORF">LCPAC403_03660</name>
</gene>
<proteinExistence type="predicted"/>
<feature type="transmembrane region" description="Helical" evidence="1">
    <location>
        <begin position="15"/>
        <end position="32"/>
    </location>
</feature>
<reference evidence="2" key="1">
    <citation type="journal article" date="2019" name="MBio">
        <title>Virus Genomes from Deep Sea Sediments Expand the Ocean Megavirome and Support Independent Origins of Viral Gigantism.</title>
        <authorList>
            <person name="Backstrom D."/>
            <person name="Yutin N."/>
            <person name="Jorgensen S.L."/>
            <person name="Dharamshi J."/>
            <person name="Homa F."/>
            <person name="Zaremba-Niedwiedzka K."/>
            <person name="Spang A."/>
            <person name="Wolf Y.I."/>
            <person name="Koonin E.V."/>
            <person name="Ettema T.J."/>
        </authorList>
    </citation>
    <scope>NUCLEOTIDE SEQUENCE</scope>
</reference>
<feature type="transmembrane region" description="Helical" evidence="1">
    <location>
        <begin position="39"/>
        <end position="58"/>
    </location>
</feature>
<dbReference type="EMBL" id="MK500591">
    <property type="protein sequence ID" value="QBK93232.1"/>
    <property type="molecule type" value="Genomic_DNA"/>
</dbReference>
<keyword evidence="1" id="KW-1133">Transmembrane helix</keyword>
<organism evidence="2">
    <name type="scientific">Pithovirus LCPAC403</name>
    <dbReference type="NCBI Taxonomy" id="2506596"/>
    <lineage>
        <taxon>Viruses</taxon>
        <taxon>Pithoviruses</taxon>
    </lineage>
</organism>
<evidence type="ECO:0008006" key="3">
    <source>
        <dbReference type="Google" id="ProtNLM"/>
    </source>
</evidence>
<evidence type="ECO:0000313" key="2">
    <source>
        <dbReference type="EMBL" id="QBK93232.1"/>
    </source>
</evidence>
<keyword evidence="1" id="KW-0812">Transmembrane</keyword>
<evidence type="ECO:0000256" key="1">
    <source>
        <dbReference type="SAM" id="Phobius"/>
    </source>
</evidence>
<keyword evidence="1" id="KW-0472">Membrane</keyword>
<protein>
    <recommendedName>
        <fullName evidence="3">Transmembrane protein</fullName>
    </recommendedName>
</protein>
<name>A0A481ZD23_9VIRU</name>